<proteinExistence type="predicted"/>
<dbReference type="InterPro" id="IPR058328">
    <property type="entry name" value="DUF8015"/>
</dbReference>
<keyword evidence="1" id="KW-0812">Transmembrane</keyword>
<dbReference type="Pfam" id="PF26047">
    <property type="entry name" value="DUF8015"/>
    <property type="match status" value="1"/>
</dbReference>
<sequence length="80" mass="8582">MEYYDRLLGSMLAALLAGVVVGFHPALDFYLGLLGGALVATLFLWDAIVRRPPVPRADPTYTTAVVVWHGGVLAMLGLVL</sequence>
<reference evidence="2 3" key="1">
    <citation type="journal article" date="2019" name="Int. J. Syst. Evol. Microbiol.">
        <title>The Global Catalogue of Microorganisms (GCM) 10K type strain sequencing project: providing services to taxonomists for standard genome sequencing and annotation.</title>
        <authorList>
            <consortium name="The Broad Institute Genomics Platform"/>
            <consortium name="The Broad Institute Genome Sequencing Center for Infectious Disease"/>
            <person name="Wu L."/>
            <person name="Ma J."/>
        </authorList>
    </citation>
    <scope>NUCLEOTIDE SEQUENCE [LARGE SCALE GENOMIC DNA]</scope>
    <source>
        <strain evidence="2 3">CGMCC 1.12230</strain>
    </source>
</reference>
<feature type="transmembrane region" description="Helical" evidence="1">
    <location>
        <begin position="29"/>
        <end position="49"/>
    </location>
</feature>
<evidence type="ECO:0000313" key="3">
    <source>
        <dbReference type="Proteomes" id="UP001597076"/>
    </source>
</evidence>
<feature type="transmembrane region" description="Helical" evidence="1">
    <location>
        <begin position="7"/>
        <end position="23"/>
    </location>
</feature>
<dbReference type="EMBL" id="JBHUDI010000009">
    <property type="protein sequence ID" value="MFD1564618.1"/>
    <property type="molecule type" value="Genomic_DNA"/>
</dbReference>
<gene>
    <name evidence="2" type="ORF">ACFR99_13835</name>
</gene>
<keyword evidence="1" id="KW-0472">Membrane</keyword>
<dbReference type="Proteomes" id="UP001597076">
    <property type="component" value="Unassembled WGS sequence"/>
</dbReference>
<evidence type="ECO:0000313" key="2">
    <source>
        <dbReference type="EMBL" id="MFD1564618.1"/>
    </source>
</evidence>
<protein>
    <submittedName>
        <fullName evidence="2">Uncharacterized protein</fullName>
    </submittedName>
</protein>
<name>A0ABD6BHS5_9EURY</name>
<keyword evidence="3" id="KW-1185">Reference proteome</keyword>
<dbReference type="AlphaFoldDB" id="A0ABD6BHS5"/>
<organism evidence="2 3">
    <name type="scientific">Haloarchaeobius amylolyticus</name>
    <dbReference type="NCBI Taxonomy" id="1198296"/>
    <lineage>
        <taxon>Archaea</taxon>
        <taxon>Methanobacteriati</taxon>
        <taxon>Methanobacteriota</taxon>
        <taxon>Stenosarchaea group</taxon>
        <taxon>Halobacteria</taxon>
        <taxon>Halobacteriales</taxon>
        <taxon>Halorubellaceae</taxon>
        <taxon>Haloarchaeobius</taxon>
    </lineage>
</organism>
<comment type="caution">
    <text evidence="2">The sequence shown here is derived from an EMBL/GenBank/DDBJ whole genome shotgun (WGS) entry which is preliminary data.</text>
</comment>
<dbReference type="RefSeq" id="WP_390288322.1">
    <property type="nucleotide sequence ID" value="NZ_JBHUDI010000009.1"/>
</dbReference>
<accession>A0ABD6BHS5</accession>
<evidence type="ECO:0000256" key="1">
    <source>
        <dbReference type="SAM" id="Phobius"/>
    </source>
</evidence>
<feature type="transmembrane region" description="Helical" evidence="1">
    <location>
        <begin position="61"/>
        <end position="79"/>
    </location>
</feature>
<keyword evidence="1" id="KW-1133">Transmembrane helix</keyword>